<proteinExistence type="predicted"/>
<dbReference type="PANTHER" id="PTHR43167">
    <property type="entry name" value="PUTATIVE (AFU_ORTHOLOGUE AFUA_6G01830)-RELATED"/>
    <property type="match status" value="1"/>
</dbReference>
<dbReference type="RefSeq" id="WP_092609118.1">
    <property type="nucleotide sequence ID" value="NZ_FMYF01000004.1"/>
</dbReference>
<dbReference type="PANTHER" id="PTHR43167:SF1">
    <property type="entry name" value="PUTATIVE (AFU_ORTHOLOGUE AFUA_6G01830)-RELATED"/>
    <property type="match status" value="1"/>
</dbReference>
<dbReference type="Proteomes" id="UP000199086">
    <property type="component" value="Unassembled WGS sequence"/>
</dbReference>
<reference evidence="1 2" key="1">
    <citation type="submission" date="2016-06" db="EMBL/GenBank/DDBJ databases">
        <authorList>
            <person name="Olsen C.W."/>
            <person name="Carey S."/>
            <person name="Hinshaw L."/>
            <person name="Karasin A.I."/>
        </authorList>
    </citation>
    <scope>NUCLEOTIDE SEQUENCE [LARGE SCALE GENOMIC DNA]</scope>
    <source>
        <strain evidence="1 2">LZ-22</strain>
    </source>
</reference>
<dbReference type="EMBL" id="FMYF01000004">
    <property type="protein sequence ID" value="SDB84580.1"/>
    <property type="molecule type" value="Genomic_DNA"/>
</dbReference>
<dbReference type="Gene3D" id="3.40.50.150">
    <property type="entry name" value="Vaccinia Virus protein VP39"/>
    <property type="match status" value="1"/>
</dbReference>
<protein>
    <recommendedName>
        <fullName evidence="3">Methyltransferase domain-containing protein</fullName>
    </recommendedName>
</protein>
<dbReference type="AlphaFoldDB" id="A0A1G6GRE7"/>
<evidence type="ECO:0000313" key="2">
    <source>
        <dbReference type="Proteomes" id="UP000199086"/>
    </source>
</evidence>
<evidence type="ECO:0000313" key="1">
    <source>
        <dbReference type="EMBL" id="SDB84580.1"/>
    </source>
</evidence>
<organism evidence="1 2">
    <name type="scientific">Raineyella antarctica</name>
    <dbReference type="NCBI Taxonomy" id="1577474"/>
    <lineage>
        <taxon>Bacteria</taxon>
        <taxon>Bacillati</taxon>
        <taxon>Actinomycetota</taxon>
        <taxon>Actinomycetes</taxon>
        <taxon>Propionibacteriales</taxon>
        <taxon>Propionibacteriaceae</taxon>
        <taxon>Raineyella</taxon>
    </lineage>
</organism>
<dbReference type="InterPro" id="IPR029063">
    <property type="entry name" value="SAM-dependent_MTases_sf"/>
</dbReference>
<gene>
    <name evidence="1" type="ORF">GA0111570_104326</name>
</gene>
<sequence length="191" mass="20114">MPVLSSPWDTPDLVGAALSASLRIGYLESTRSETGRFLATLAASRQGVIADLGTGCGVGTAWLRTGAPASTRVVTVERDPALAAKATRLFAGTGVEVLPGDWSTMGWSAHGITSLSLVTIDIGTAGGSRERLVDLLAPGGLLVLDDVHGHRNFADDRLDTMALQAWMHESRLLCTEVYLAPDACVLLCARR</sequence>
<dbReference type="OrthoDB" id="484536at2"/>
<evidence type="ECO:0008006" key="3">
    <source>
        <dbReference type="Google" id="ProtNLM"/>
    </source>
</evidence>
<keyword evidence="2" id="KW-1185">Reference proteome</keyword>
<dbReference type="SUPFAM" id="SSF53335">
    <property type="entry name" value="S-adenosyl-L-methionine-dependent methyltransferases"/>
    <property type="match status" value="1"/>
</dbReference>
<name>A0A1G6GRE7_9ACTN</name>
<dbReference type="STRING" id="1577474.GA0111570_104326"/>
<dbReference type="CDD" id="cd02440">
    <property type="entry name" value="AdoMet_MTases"/>
    <property type="match status" value="1"/>
</dbReference>
<accession>A0A1G6GRE7</accession>